<comment type="caution">
    <text evidence="1">The sequence shown here is derived from an EMBL/GenBank/DDBJ whole genome shotgun (WGS) entry which is preliminary data.</text>
</comment>
<organism evidence="1 2">
    <name type="scientific">Protopolystoma xenopodis</name>
    <dbReference type="NCBI Taxonomy" id="117903"/>
    <lineage>
        <taxon>Eukaryota</taxon>
        <taxon>Metazoa</taxon>
        <taxon>Spiralia</taxon>
        <taxon>Lophotrochozoa</taxon>
        <taxon>Platyhelminthes</taxon>
        <taxon>Monogenea</taxon>
        <taxon>Polyopisthocotylea</taxon>
        <taxon>Polystomatidea</taxon>
        <taxon>Polystomatidae</taxon>
        <taxon>Protopolystoma</taxon>
    </lineage>
</organism>
<dbReference type="AlphaFoldDB" id="A0A448X0M4"/>
<evidence type="ECO:0000313" key="2">
    <source>
        <dbReference type="Proteomes" id="UP000784294"/>
    </source>
</evidence>
<name>A0A448X0M4_9PLAT</name>
<sequence length="211" mass="23914">MTLAGQNIINNGVVKSSSVPDKMGANSERIQYDSEDLICEGLNNESELLDHCKKDHLMTHRNNLSRESIGEALNSGPPCDVSIQIISEMNSLQIDQNEVQAETEIFCGSCKRVLERHGNESYCTILRDHYLECFLEKEGEHVKSVKSKAALEPGQMYWCKSCVLLFEKPWSLFQHMADKARGTKVQRWEKKLHLDWIDSVSGLMAGKNLLE</sequence>
<dbReference type="OrthoDB" id="410307at2759"/>
<keyword evidence="2" id="KW-1185">Reference proteome</keyword>
<reference evidence="1" key="1">
    <citation type="submission" date="2018-11" db="EMBL/GenBank/DDBJ databases">
        <authorList>
            <consortium name="Pathogen Informatics"/>
        </authorList>
    </citation>
    <scope>NUCLEOTIDE SEQUENCE</scope>
</reference>
<evidence type="ECO:0000313" key="1">
    <source>
        <dbReference type="EMBL" id="VEL24995.1"/>
    </source>
</evidence>
<accession>A0A448X0M4</accession>
<protein>
    <submittedName>
        <fullName evidence="1">Uncharacterized protein</fullName>
    </submittedName>
</protein>
<dbReference type="Proteomes" id="UP000784294">
    <property type="component" value="Unassembled WGS sequence"/>
</dbReference>
<proteinExistence type="predicted"/>
<gene>
    <name evidence="1" type="ORF">PXEA_LOCUS18435</name>
</gene>
<dbReference type="EMBL" id="CAAALY010071069">
    <property type="protein sequence ID" value="VEL24995.1"/>
    <property type="molecule type" value="Genomic_DNA"/>
</dbReference>